<protein>
    <submittedName>
        <fullName evidence="3">Retrotransposon gag domain</fullName>
    </submittedName>
</protein>
<feature type="domain" description="Retrotransposon gag" evidence="2">
    <location>
        <begin position="90"/>
        <end position="171"/>
    </location>
</feature>
<proteinExistence type="predicted"/>
<accession>A0A8T1XCM5</accession>
<reference evidence="3 4" key="1">
    <citation type="submission" date="2020-12" db="EMBL/GenBank/DDBJ databases">
        <title>Concerted genomic and epigenomic changes stabilize Arabidopsis allopolyploids.</title>
        <authorList>
            <person name="Chen Z."/>
        </authorList>
    </citation>
    <scope>NUCLEOTIDE SEQUENCE [LARGE SCALE GENOMIC DNA]</scope>
    <source>
        <strain evidence="3">As9502</strain>
        <tissue evidence="3">Leaf</tissue>
    </source>
</reference>
<gene>
    <name evidence="3" type="ORF">ISN44_Un58g000010</name>
</gene>
<dbReference type="Proteomes" id="UP000694251">
    <property type="component" value="Unassembled WGS sequence"/>
</dbReference>
<sequence>MGGGVNQHKPQIPAAIHQALEPRRTLGDFNRLDMFYANRSAIVPPPFQRNDYELKPGLSHEQPMDHIERFEDLVLSIKANGVSEDYLLCKLFPYPLDGEAASLLKQLKAGSLKTWRSIKIAFLNNFYDDAKSEELRNKLSTFTQGPAEAFKAAWVRFKEYQRDCPHHGFSECVISPPSSSYLPCGKFGTPDHQVIKGWISSNSCIRVDWRYQMALDAASNGNFNTRYPADATAVIENLICSNNTKNANFERKKIVGAGSDNQMAEVSAKLDSVHNLLTGKKHVYFAVEDETIELESESEEGVFYIDGQGYKKFGQPQGNFSGNRFTGNQSSSNYTPKPAFQKTFPQSNFQRNYGNSANQVPPPTPPSSEIKMESMLEQILESQIKIVVEFNGKFDAVYTDLNGKIDNLSSHLKKLDVQSCNAILIREGDDVWEEFDTEDELELAVAEMMSTDTFQCRSTLYGTLFSKTIPYDGVDRHWVRTAPYEVRIPMQPESTYAPPVPYPRKRRSNQEIYAAKCTAIMEKILTSLPKDVSKTSSAPLNTYVKRLVDNGISSDEANLLTRDISAIMLSKVKKEKAQRVDIAEFSCSLCDLGSSINLMPKSVAERLGMTNYRPTRITLSFTDRSKRIPEGILEDVPVKVGNSLIPVDFVVLDYDKEPKDPLILGRAFLATAGTRIDVKRCRISLKVCDLEMEFGMDGSEFTKTISRIASSTHTPPQTAQNPQIEPHTMLPSAQLAN</sequence>
<dbReference type="InterPro" id="IPR005162">
    <property type="entry name" value="Retrotrans_gag_dom"/>
</dbReference>
<dbReference type="PANTHER" id="PTHR33067">
    <property type="entry name" value="RNA-DIRECTED DNA POLYMERASE-RELATED"/>
    <property type="match status" value="1"/>
</dbReference>
<dbReference type="AlphaFoldDB" id="A0A8T1XCM5"/>
<evidence type="ECO:0000256" key="1">
    <source>
        <dbReference type="SAM" id="MobiDB-lite"/>
    </source>
</evidence>
<name>A0A8T1XCM5_ARASU</name>
<evidence type="ECO:0000313" key="4">
    <source>
        <dbReference type="Proteomes" id="UP000694251"/>
    </source>
</evidence>
<organism evidence="3 4">
    <name type="scientific">Arabidopsis suecica</name>
    <name type="common">Swedish thale-cress</name>
    <name type="synonym">Cardaminopsis suecica</name>
    <dbReference type="NCBI Taxonomy" id="45249"/>
    <lineage>
        <taxon>Eukaryota</taxon>
        <taxon>Viridiplantae</taxon>
        <taxon>Streptophyta</taxon>
        <taxon>Embryophyta</taxon>
        <taxon>Tracheophyta</taxon>
        <taxon>Spermatophyta</taxon>
        <taxon>Magnoliopsida</taxon>
        <taxon>eudicotyledons</taxon>
        <taxon>Gunneridae</taxon>
        <taxon>Pentapetalae</taxon>
        <taxon>rosids</taxon>
        <taxon>malvids</taxon>
        <taxon>Brassicales</taxon>
        <taxon>Brassicaceae</taxon>
        <taxon>Camelineae</taxon>
        <taxon>Arabidopsis</taxon>
    </lineage>
</organism>
<dbReference type="OrthoDB" id="778454at2759"/>
<dbReference type="EMBL" id="JAEFBJ010000058">
    <property type="protein sequence ID" value="KAG7531033.1"/>
    <property type="molecule type" value="Genomic_DNA"/>
</dbReference>
<keyword evidence="4" id="KW-1185">Reference proteome</keyword>
<evidence type="ECO:0000259" key="2">
    <source>
        <dbReference type="Pfam" id="PF03732"/>
    </source>
</evidence>
<comment type="caution">
    <text evidence="3">The sequence shown here is derived from an EMBL/GenBank/DDBJ whole genome shotgun (WGS) entry which is preliminary data.</text>
</comment>
<dbReference type="CDD" id="cd00303">
    <property type="entry name" value="retropepsin_like"/>
    <property type="match status" value="1"/>
</dbReference>
<dbReference type="Pfam" id="PF03732">
    <property type="entry name" value="Retrotrans_gag"/>
    <property type="match status" value="1"/>
</dbReference>
<feature type="compositionally biased region" description="Polar residues" evidence="1">
    <location>
        <begin position="710"/>
        <end position="723"/>
    </location>
</feature>
<feature type="region of interest" description="Disordered" evidence="1">
    <location>
        <begin position="710"/>
        <end position="737"/>
    </location>
</feature>
<evidence type="ECO:0000313" key="3">
    <source>
        <dbReference type="EMBL" id="KAG7531033.1"/>
    </source>
</evidence>
<dbReference type="PANTHER" id="PTHR33067:SF31">
    <property type="entry name" value="RNA-DIRECTED DNA POLYMERASE"/>
    <property type="match status" value="1"/>
</dbReference>